<organism evidence="2 3">
    <name type="scientific">Cylindrotheca closterium</name>
    <dbReference type="NCBI Taxonomy" id="2856"/>
    <lineage>
        <taxon>Eukaryota</taxon>
        <taxon>Sar</taxon>
        <taxon>Stramenopiles</taxon>
        <taxon>Ochrophyta</taxon>
        <taxon>Bacillariophyta</taxon>
        <taxon>Bacillariophyceae</taxon>
        <taxon>Bacillariophycidae</taxon>
        <taxon>Bacillariales</taxon>
        <taxon>Bacillariaceae</taxon>
        <taxon>Cylindrotheca</taxon>
    </lineage>
</organism>
<accession>A0AAD2PW51</accession>
<comment type="caution">
    <text evidence="2">The sequence shown here is derived from an EMBL/GenBank/DDBJ whole genome shotgun (WGS) entry which is preliminary data.</text>
</comment>
<feature type="compositionally biased region" description="Basic and acidic residues" evidence="1">
    <location>
        <begin position="109"/>
        <end position="130"/>
    </location>
</feature>
<sequence length="542" mass="60181">MSIEYYQGGIEVELTSHNGPIVSRTMPQDFEYRGGDNGAAARRNDTMHQPRRSYDGNMPTAIPVKRLMSFGGLDSGDMVGDNNNTNKNDTNVDNKGAVSAVWDAPPSGIEKENESSRFLRSYEKRPEHTHTASYRSLKRREDMDDNRSTYSHSELDDDNASDISSSAMGSMRRRNRISQIHAERLLRRKEKDVLEKSKKPLRAKTSINEVQPTSISNLKVDPKNVSFGGGGNIPEASKPMSMESKLWKVTPKETALFTSTDSSSASASTEDKSNGPLAPTAAKRSFGEGNKFKFDDPSSNNSVITSSVANSPDRSVATNWTNLTYSTAGSGRVYRTQISCTCKYKGRVMDKVVKLNPDDLQIGRILEGLENGFVEHEDFASALINALFDYDIKKEPLHGLKEWDIANATLLRLEETEKETDKAKELNTTTTSETTTETTGSDEPAPPVPEEDADILSPPATKRITAPVFDNNNNSFGKPPLSPKEAGYARFAAEKTASLQYKDVFGMASAKGIIHFYEDRDEIWIEDYNFCFASRRFKFLSD</sequence>
<feature type="compositionally biased region" description="Basic and acidic residues" evidence="1">
    <location>
        <begin position="416"/>
        <end position="425"/>
    </location>
</feature>
<feature type="compositionally biased region" description="Low complexity" evidence="1">
    <location>
        <begin position="428"/>
        <end position="443"/>
    </location>
</feature>
<evidence type="ECO:0000313" key="3">
    <source>
        <dbReference type="Proteomes" id="UP001295423"/>
    </source>
</evidence>
<name>A0AAD2PW51_9STRA</name>
<protein>
    <submittedName>
        <fullName evidence="2">Uncharacterized protein</fullName>
    </submittedName>
</protein>
<evidence type="ECO:0000313" key="2">
    <source>
        <dbReference type="EMBL" id="CAJ1959136.1"/>
    </source>
</evidence>
<dbReference type="Proteomes" id="UP001295423">
    <property type="component" value="Unassembled WGS sequence"/>
</dbReference>
<dbReference type="EMBL" id="CAKOGP040001980">
    <property type="protein sequence ID" value="CAJ1959136.1"/>
    <property type="molecule type" value="Genomic_DNA"/>
</dbReference>
<evidence type="ECO:0000256" key="1">
    <source>
        <dbReference type="SAM" id="MobiDB-lite"/>
    </source>
</evidence>
<feature type="compositionally biased region" description="Low complexity" evidence="1">
    <location>
        <begin position="258"/>
        <end position="268"/>
    </location>
</feature>
<feature type="compositionally biased region" description="Low complexity" evidence="1">
    <location>
        <begin position="81"/>
        <end position="96"/>
    </location>
</feature>
<keyword evidence="3" id="KW-1185">Reference proteome</keyword>
<gene>
    <name evidence="2" type="ORF">CYCCA115_LOCUS17560</name>
</gene>
<proteinExistence type="predicted"/>
<dbReference type="AlphaFoldDB" id="A0AAD2PW51"/>
<feature type="region of interest" description="Disordered" evidence="1">
    <location>
        <begin position="416"/>
        <end position="450"/>
    </location>
</feature>
<reference evidence="2" key="1">
    <citation type="submission" date="2023-08" db="EMBL/GenBank/DDBJ databases">
        <authorList>
            <person name="Audoor S."/>
            <person name="Bilcke G."/>
        </authorList>
    </citation>
    <scope>NUCLEOTIDE SEQUENCE</scope>
</reference>
<feature type="region of interest" description="Disordered" evidence="1">
    <location>
        <begin position="81"/>
        <end position="183"/>
    </location>
</feature>
<feature type="region of interest" description="Disordered" evidence="1">
    <location>
        <begin position="258"/>
        <end position="294"/>
    </location>
</feature>